<dbReference type="InterPro" id="IPR019422">
    <property type="entry name" value="7TM_GPCR_serpentine_rcpt_Srh"/>
</dbReference>
<dbReference type="AlphaFoldDB" id="A0A1I7TXP4"/>
<dbReference type="WBParaSite" id="Csp11.Scaffold629.g12835.t1">
    <property type="protein sequence ID" value="Csp11.Scaffold629.g12835.t1"/>
    <property type="gene ID" value="Csp11.Scaffold629.g12835"/>
</dbReference>
<reference evidence="3" key="1">
    <citation type="submission" date="2016-11" db="UniProtKB">
        <authorList>
            <consortium name="WormBaseParasite"/>
        </authorList>
    </citation>
    <scope>IDENTIFICATION</scope>
</reference>
<evidence type="ECO:0000313" key="2">
    <source>
        <dbReference type="Proteomes" id="UP000095282"/>
    </source>
</evidence>
<keyword evidence="1" id="KW-1133">Transmembrane helix</keyword>
<dbReference type="Proteomes" id="UP000095282">
    <property type="component" value="Unplaced"/>
</dbReference>
<keyword evidence="2" id="KW-1185">Reference proteome</keyword>
<dbReference type="InterPro" id="IPR053220">
    <property type="entry name" value="Nematode_rcpt-like_serp_H"/>
</dbReference>
<dbReference type="PANTHER" id="PTHR22941:SF303">
    <property type="entry name" value="SERPENTINE RECEPTOR, CLASS H"/>
    <property type="match status" value="1"/>
</dbReference>
<evidence type="ECO:0000313" key="3">
    <source>
        <dbReference type="WBParaSite" id="Csp11.Scaffold629.g12835.t1"/>
    </source>
</evidence>
<dbReference type="eggNOG" id="ENOG502SY7B">
    <property type="taxonomic scope" value="Eukaryota"/>
</dbReference>
<sequence>MLFVLLLTIKLDKEREKVRLSAKTITLQKKFLRAILVQILTPFLVLILPLFYVGPSILLDYYNQTFNDICIITMSLHGLFATIVMLVIHEPYRKYCSKFLCRSSKVTIRSDHFYIVSTQNESKV</sequence>
<keyword evidence="1" id="KW-0472">Membrane</keyword>
<accession>A0A1I7TXP4</accession>
<dbReference type="Pfam" id="PF10318">
    <property type="entry name" value="7TM_GPCR_Srh"/>
    <property type="match status" value="1"/>
</dbReference>
<proteinExistence type="predicted"/>
<keyword evidence="1" id="KW-0812">Transmembrane</keyword>
<feature type="transmembrane region" description="Helical" evidence="1">
    <location>
        <begin position="31"/>
        <end position="54"/>
    </location>
</feature>
<organism evidence="2 3">
    <name type="scientific">Caenorhabditis tropicalis</name>
    <dbReference type="NCBI Taxonomy" id="1561998"/>
    <lineage>
        <taxon>Eukaryota</taxon>
        <taxon>Metazoa</taxon>
        <taxon>Ecdysozoa</taxon>
        <taxon>Nematoda</taxon>
        <taxon>Chromadorea</taxon>
        <taxon>Rhabditida</taxon>
        <taxon>Rhabditina</taxon>
        <taxon>Rhabditomorpha</taxon>
        <taxon>Rhabditoidea</taxon>
        <taxon>Rhabditidae</taxon>
        <taxon>Peloderinae</taxon>
        <taxon>Caenorhabditis</taxon>
    </lineage>
</organism>
<dbReference type="SUPFAM" id="SSF81321">
    <property type="entry name" value="Family A G protein-coupled receptor-like"/>
    <property type="match status" value="1"/>
</dbReference>
<evidence type="ECO:0000256" key="1">
    <source>
        <dbReference type="SAM" id="Phobius"/>
    </source>
</evidence>
<protein>
    <submittedName>
        <fullName evidence="3">Serpentine Receptor, class H</fullName>
    </submittedName>
</protein>
<feature type="transmembrane region" description="Helical" evidence="1">
    <location>
        <begin position="66"/>
        <end position="88"/>
    </location>
</feature>
<name>A0A1I7TXP4_9PELO</name>
<dbReference type="PANTHER" id="PTHR22941">
    <property type="entry name" value="SERPENTINE RECEPTOR"/>
    <property type="match status" value="1"/>
</dbReference>